<gene>
    <name evidence="3" type="ORF">QTP70_004881</name>
</gene>
<dbReference type="GO" id="GO:0016706">
    <property type="term" value="F:2-oxoglutarate-dependent dioxygenase activity"/>
    <property type="evidence" value="ECO:0007669"/>
    <property type="project" value="InterPro"/>
</dbReference>
<dbReference type="AlphaFoldDB" id="A0AAE0RBF2"/>
<feature type="compositionally biased region" description="Basic and acidic residues" evidence="1">
    <location>
        <begin position="54"/>
        <end position="66"/>
    </location>
</feature>
<proteinExistence type="predicted"/>
<accession>A0AAE0RBF2</accession>
<name>A0AAE0RBF2_9TELE</name>
<dbReference type="Proteomes" id="UP001274896">
    <property type="component" value="Unassembled WGS sequence"/>
</dbReference>
<protein>
    <recommendedName>
        <fullName evidence="2">Alkylated DNA repair protein AlkB homologue 8 N-terminal domain-containing protein</fullName>
    </recommendedName>
</protein>
<evidence type="ECO:0000256" key="1">
    <source>
        <dbReference type="SAM" id="MobiDB-lite"/>
    </source>
</evidence>
<dbReference type="EMBL" id="JAUCMX010000004">
    <property type="protein sequence ID" value="KAK3548124.1"/>
    <property type="molecule type" value="Genomic_DNA"/>
</dbReference>
<reference evidence="3" key="1">
    <citation type="submission" date="2023-06" db="EMBL/GenBank/DDBJ databases">
        <title>Male Hemibagrus guttatus genome.</title>
        <authorList>
            <person name="Bian C."/>
        </authorList>
    </citation>
    <scope>NUCLEOTIDE SEQUENCE</scope>
    <source>
        <strain evidence="3">Male_cb2023</strain>
        <tissue evidence="3">Muscle</tissue>
    </source>
</reference>
<comment type="caution">
    <text evidence="3">The sequence shown here is derived from an EMBL/GenBank/DDBJ whole genome shotgun (WGS) entry which is preliminary data.</text>
</comment>
<sequence>MLNYRGGLGEAPPGPLKGPRRGEMVYRKASATWHRAGGARPEVLNLRVCEDSPMHLREKAPPDRNLPRSTIQKGKEKDTDTVGQLLRAMHSLNHIIMLAHDMTMVGLISKNDESEYREEVQQLIASSKANNLSLSVDKTKEMIVDFRRAHSSHSPLFINGSSVEIIKSIKFLGLHLVENFTWSLNTSFISKKVQQCLYFLQRLRKAHLPPPTLTVFDRGTIESVLSSCITA</sequence>
<evidence type="ECO:0000313" key="4">
    <source>
        <dbReference type="Proteomes" id="UP001274896"/>
    </source>
</evidence>
<dbReference type="InterPro" id="IPR015095">
    <property type="entry name" value="AlkB_hom8_N"/>
</dbReference>
<organism evidence="3 4">
    <name type="scientific">Hemibagrus guttatus</name>
    <dbReference type="NCBI Taxonomy" id="175788"/>
    <lineage>
        <taxon>Eukaryota</taxon>
        <taxon>Metazoa</taxon>
        <taxon>Chordata</taxon>
        <taxon>Craniata</taxon>
        <taxon>Vertebrata</taxon>
        <taxon>Euteleostomi</taxon>
        <taxon>Actinopterygii</taxon>
        <taxon>Neopterygii</taxon>
        <taxon>Teleostei</taxon>
        <taxon>Ostariophysi</taxon>
        <taxon>Siluriformes</taxon>
        <taxon>Bagridae</taxon>
        <taxon>Hemibagrus</taxon>
    </lineage>
</organism>
<evidence type="ECO:0000313" key="3">
    <source>
        <dbReference type="EMBL" id="KAK3548124.1"/>
    </source>
</evidence>
<feature type="domain" description="Alkylated DNA repair protein AlkB homologue 8 N-terminal" evidence="2">
    <location>
        <begin position="182"/>
        <end position="223"/>
    </location>
</feature>
<feature type="region of interest" description="Disordered" evidence="1">
    <location>
        <begin position="1"/>
        <end position="21"/>
    </location>
</feature>
<dbReference type="GO" id="GO:0008168">
    <property type="term" value="F:methyltransferase activity"/>
    <property type="evidence" value="ECO:0007669"/>
    <property type="project" value="InterPro"/>
</dbReference>
<evidence type="ECO:0000259" key="2">
    <source>
        <dbReference type="Pfam" id="PF09004"/>
    </source>
</evidence>
<keyword evidence="4" id="KW-1185">Reference proteome</keyword>
<feature type="region of interest" description="Disordered" evidence="1">
    <location>
        <begin position="54"/>
        <end position="79"/>
    </location>
</feature>
<dbReference type="Pfam" id="PF09004">
    <property type="entry name" value="ALKBH8_N"/>
    <property type="match status" value="1"/>
</dbReference>